<dbReference type="AlphaFoldDB" id="A0A6V7P4I1"/>
<reference evidence="1" key="1">
    <citation type="submission" date="2020-07" db="EMBL/GenBank/DDBJ databases">
        <authorList>
            <person name="Lin J."/>
        </authorList>
    </citation>
    <scope>NUCLEOTIDE SEQUENCE</scope>
</reference>
<protein>
    <submittedName>
        <fullName evidence="1">Uncharacterized protein</fullName>
    </submittedName>
</protein>
<name>A0A6V7P4I1_ANACO</name>
<dbReference type="InterPro" id="IPR038765">
    <property type="entry name" value="Papain-like_cys_pep_sf"/>
</dbReference>
<dbReference type="Gene3D" id="3.40.395.10">
    <property type="entry name" value="Adenoviral Proteinase, Chain A"/>
    <property type="match status" value="1"/>
</dbReference>
<sequence length="148" mass="17287">MAFVSSDVIDAYQHLLEEAEGQRCIYSTTFLYQTIGTAIGIEIFLNDLTKGVISDAKYWFIPLFDFDHLHLLAVDLQEEKYLHFSSIKNAKYNARLEKAVMQHSLMQCNFVGNFLQNNLLDLFCRRETRSVNWEKINMEDIPMQDHEA</sequence>
<gene>
    <name evidence="1" type="ORF">CB5_LOCUS8966</name>
</gene>
<dbReference type="EMBL" id="LR862145">
    <property type="protein sequence ID" value="CAD1825755.1"/>
    <property type="molecule type" value="Genomic_DNA"/>
</dbReference>
<organism evidence="1">
    <name type="scientific">Ananas comosus var. bracteatus</name>
    <name type="common">red pineapple</name>
    <dbReference type="NCBI Taxonomy" id="296719"/>
    <lineage>
        <taxon>Eukaryota</taxon>
        <taxon>Viridiplantae</taxon>
        <taxon>Streptophyta</taxon>
        <taxon>Embryophyta</taxon>
        <taxon>Tracheophyta</taxon>
        <taxon>Spermatophyta</taxon>
        <taxon>Magnoliopsida</taxon>
        <taxon>Liliopsida</taxon>
        <taxon>Poales</taxon>
        <taxon>Bromeliaceae</taxon>
        <taxon>Bromelioideae</taxon>
        <taxon>Ananas</taxon>
    </lineage>
</organism>
<dbReference type="SUPFAM" id="SSF54001">
    <property type="entry name" value="Cysteine proteinases"/>
    <property type="match status" value="1"/>
</dbReference>
<proteinExistence type="predicted"/>
<evidence type="ECO:0000313" key="1">
    <source>
        <dbReference type="EMBL" id="CAD1825755.1"/>
    </source>
</evidence>
<accession>A0A6V7P4I1</accession>